<dbReference type="InterPro" id="IPR010921">
    <property type="entry name" value="Trp_repressor/repl_initiator"/>
</dbReference>
<evidence type="ECO:0000256" key="1">
    <source>
        <dbReference type="SAM" id="MobiDB-lite"/>
    </source>
</evidence>
<feature type="compositionally biased region" description="Low complexity" evidence="1">
    <location>
        <begin position="179"/>
        <end position="192"/>
    </location>
</feature>
<feature type="region of interest" description="Disordered" evidence="1">
    <location>
        <begin position="426"/>
        <end position="470"/>
    </location>
</feature>
<protein>
    <recommendedName>
        <fullName evidence="4">HTH psq-type domain-containing protein</fullName>
    </recommendedName>
</protein>
<dbReference type="InterPro" id="IPR036388">
    <property type="entry name" value="WH-like_DNA-bd_sf"/>
</dbReference>
<name>A0AAV4B328_9GAST</name>
<evidence type="ECO:0000313" key="3">
    <source>
        <dbReference type="Proteomes" id="UP000735302"/>
    </source>
</evidence>
<dbReference type="AlphaFoldDB" id="A0AAV4B328"/>
<feature type="compositionally biased region" description="Polar residues" evidence="1">
    <location>
        <begin position="249"/>
        <end position="262"/>
    </location>
</feature>
<evidence type="ECO:0008006" key="4">
    <source>
        <dbReference type="Google" id="ProtNLM"/>
    </source>
</evidence>
<dbReference type="GO" id="GO:0043565">
    <property type="term" value="F:sequence-specific DNA binding"/>
    <property type="evidence" value="ECO:0007669"/>
    <property type="project" value="InterPro"/>
</dbReference>
<accession>A0AAV4B328</accession>
<feature type="region of interest" description="Disordered" evidence="1">
    <location>
        <begin position="218"/>
        <end position="314"/>
    </location>
</feature>
<comment type="caution">
    <text evidence="2">The sequence shown here is derived from an EMBL/GenBank/DDBJ whole genome shotgun (WGS) entry which is preliminary data.</text>
</comment>
<dbReference type="Proteomes" id="UP000735302">
    <property type="component" value="Unassembled WGS sequence"/>
</dbReference>
<feature type="compositionally biased region" description="Polar residues" evidence="1">
    <location>
        <begin position="219"/>
        <end position="241"/>
    </location>
</feature>
<proteinExistence type="predicted"/>
<sequence length="576" mass="63076">MNGESANKFISALVKSLQTLCHGYVDFNDGIEIIGHLYLNIDSGSSFDYIVKEKVCKNAESGTIFVSKSFQAHSPPGQVISRRDKDDEIVFEDSSMSPTTGTHRIQSAITNISNVLSGQPGQKHTAHQLSANSGKRKRDHGGTYNLQQPYKYTTLQSSSSSGYFNSGSKQGGRNHSEHFSSSSHAEFFGSDSNQGSGMAADDEDDLDLDVTFVKDEYQRNSSQRGVASRLSQDQASSQSNMLHEGQLNYPPNHSQAPQQFASGTAGELSGISQNFQDPSQLDINQHPTQGPPNPRSDAGTSQQTDQLLEESSPVPSILEQMKGVSDTLQLGIRLFGPKFMEDLTSGCFEEQSRTSKLVNDQSGEQSSISVFPEMLVSGDKNYLWQTKESKADGSDYEVACNMSLFTKKNSDQDKFTAPVLKEVYGTSCKRRRGRPPKNSSPQHLASTSVEGQKASSGSEGDSSRKSSDSAHKDIALKCGMLSKRVRGSYGQYSPADKLEIIEFGIKNGSTAASRKYNIPESTVRSWSKKMDKFIKLVNESEAEVMTLPLNLEDSTKDVIKQTESQLTKKWTCLKAS</sequence>
<gene>
    <name evidence="2" type="ORF">PoB_004012200</name>
</gene>
<dbReference type="Gene3D" id="1.10.10.10">
    <property type="entry name" value="Winged helix-like DNA-binding domain superfamily/Winged helix DNA-binding domain"/>
    <property type="match status" value="1"/>
</dbReference>
<feature type="compositionally biased region" description="Basic and acidic residues" evidence="1">
    <location>
        <begin position="461"/>
        <end position="470"/>
    </location>
</feature>
<feature type="compositionally biased region" description="Low complexity" evidence="1">
    <location>
        <begin position="157"/>
        <end position="168"/>
    </location>
</feature>
<keyword evidence="3" id="KW-1185">Reference proteome</keyword>
<dbReference type="SUPFAM" id="SSF48295">
    <property type="entry name" value="TrpR-like"/>
    <property type="match status" value="1"/>
</dbReference>
<feature type="compositionally biased region" description="Polar residues" evidence="1">
    <location>
        <begin position="437"/>
        <end position="450"/>
    </location>
</feature>
<feature type="compositionally biased region" description="Polar residues" evidence="1">
    <location>
        <begin position="144"/>
        <end position="156"/>
    </location>
</feature>
<organism evidence="2 3">
    <name type="scientific">Plakobranchus ocellatus</name>
    <dbReference type="NCBI Taxonomy" id="259542"/>
    <lineage>
        <taxon>Eukaryota</taxon>
        <taxon>Metazoa</taxon>
        <taxon>Spiralia</taxon>
        <taxon>Lophotrochozoa</taxon>
        <taxon>Mollusca</taxon>
        <taxon>Gastropoda</taxon>
        <taxon>Heterobranchia</taxon>
        <taxon>Euthyneura</taxon>
        <taxon>Panpulmonata</taxon>
        <taxon>Sacoglossa</taxon>
        <taxon>Placobranchoidea</taxon>
        <taxon>Plakobranchidae</taxon>
        <taxon>Plakobranchus</taxon>
    </lineage>
</organism>
<reference evidence="2 3" key="1">
    <citation type="journal article" date="2021" name="Elife">
        <title>Chloroplast acquisition without the gene transfer in kleptoplastic sea slugs, Plakobranchus ocellatus.</title>
        <authorList>
            <person name="Maeda T."/>
            <person name="Takahashi S."/>
            <person name="Yoshida T."/>
            <person name="Shimamura S."/>
            <person name="Takaki Y."/>
            <person name="Nagai Y."/>
            <person name="Toyoda A."/>
            <person name="Suzuki Y."/>
            <person name="Arimoto A."/>
            <person name="Ishii H."/>
            <person name="Satoh N."/>
            <person name="Nishiyama T."/>
            <person name="Hasebe M."/>
            <person name="Maruyama T."/>
            <person name="Minagawa J."/>
            <person name="Obokata J."/>
            <person name="Shigenobu S."/>
        </authorList>
    </citation>
    <scope>NUCLEOTIDE SEQUENCE [LARGE SCALE GENOMIC DNA]</scope>
</reference>
<feature type="compositionally biased region" description="Polar residues" evidence="1">
    <location>
        <begin position="115"/>
        <end position="133"/>
    </location>
</feature>
<feature type="region of interest" description="Disordered" evidence="1">
    <location>
        <begin position="115"/>
        <end position="202"/>
    </location>
</feature>
<evidence type="ECO:0000313" key="2">
    <source>
        <dbReference type="EMBL" id="GFO13617.1"/>
    </source>
</evidence>
<dbReference type="EMBL" id="BLXT01004491">
    <property type="protein sequence ID" value="GFO13617.1"/>
    <property type="molecule type" value="Genomic_DNA"/>
</dbReference>
<feature type="compositionally biased region" description="Polar residues" evidence="1">
    <location>
        <begin position="270"/>
        <end position="288"/>
    </location>
</feature>